<keyword evidence="9" id="KW-1185">Reference proteome</keyword>
<keyword evidence="3" id="KW-0677">Repeat</keyword>
<feature type="domain" description="Disease resistance N-terminal" evidence="7">
    <location>
        <begin position="13"/>
        <end position="93"/>
    </location>
</feature>
<keyword evidence="4" id="KW-0547">Nucleotide-binding</keyword>
<evidence type="ECO:0000313" key="8">
    <source>
        <dbReference type="EMBL" id="KAG5588219.1"/>
    </source>
</evidence>
<dbReference type="Pfam" id="PF18052">
    <property type="entry name" value="Rx_N"/>
    <property type="match status" value="1"/>
</dbReference>
<dbReference type="AlphaFoldDB" id="A0A9J5XIT6"/>
<dbReference type="PANTHER" id="PTHR19338:SF0">
    <property type="entry name" value="MITOCHONDRIAL IMPORT INNER MEMBRANE TRANSLOCASE SUBUNIT TIM13"/>
    <property type="match status" value="1"/>
</dbReference>
<dbReference type="InterPro" id="IPR038005">
    <property type="entry name" value="RX-like_CC"/>
</dbReference>
<evidence type="ECO:0000256" key="2">
    <source>
        <dbReference type="ARBA" id="ARBA00022614"/>
    </source>
</evidence>
<dbReference type="Gene3D" id="1.20.5.4130">
    <property type="match status" value="1"/>
</dbReference>
<dbReference type="InterPro" id="IPR041118">
    <property type="entry name" value="Rx_N"/>
</dbReference>
<proteinExistence type="inferred from homology"/>
<protein>
    <recommendedName>
        <fullName evidence="7">Disease resistance N-terminal domain-containing protein</fullName>
    </recommendedName>
</protein>
<accession>A0A9J5XIT6</accession>
<organism evidence="8 9">
    <name type="scientific">Solanum commersonii</name>
    <name type="common">Commerson's wild potato</name>
    <name type="synonym">Commerson's nightshade</name>
    <dbReference type="NCBI Taxonomy" id="4109"/>
    <lineage>
        <taxon>Eukaryota</taxon>
        <taxon>Viridiplantae</taxon>
        <taxon>Streptophyta</taxon>
        <taxon>Embryophyta</taxon>
        <taxon>Tracheophyta</taxon>
        <taxon>Spermatophyta</taxon>
        <taxon>Magnoliopsida</taxon>
        <taxon>eudicotyledons</taxon>
        <taxon>Gunneridae</taxon>
        <taxon>Pentapetalae</taxon>
        <taxon>asterids</taxon>
        <taxon>lamiids</taxon>
        <taxon>Solanales</taxon>
        <taxon>Solanaceae</taxon>
        <taxon>Solanoideae</taxon>
        <taxon>Solaneae</taxon>
        <taxon>Solanum</taxon>
    </lineage>
</organism>
<evidence type="ECO:0000259" key="7">
    <source>
        <dbReference type="Pfam" id="PF18052"/>
    </source>
</evidence>
<evidence type="ECO:0000256" key="3">
    <source>
        <dbReference type="ARBA" id="ARBA00022737"/>
    </source>
</evidence>
<evidence type="ECO:0000256" key="5">
    <source>
        <dbReference type="ARBA" id="ARBA00022821"/>
    </source>
</evidence>
<dbReference type="CDD" id="cd14798">
    <property type="entry name" value="RX-CC_like"/>
    <property type="match status" value="1"/>
</dbReference>
<reference evidence="8 9" key="1">
    <citation type="submission" date="2020-09" db="EMBL/GenBank/DDBJ databases">
        <title>De no assembly of potato wild relative species, Solanum commersonii.</title>
        <authorList>
            <person name="Cho K."/>
        </authorList>
    </citation>
    <scope>NUCLEOTIDE SEQUENCE [LARGE SCALE GENOMIC DNA]</scope>
    <source>
        <strain evidence="8">LZ3.2</strain>
        <tissue evidence="8">Leaf</tissue>
    </source>
</reference>
<evidence type="ECO:0000256" key="6">
    <source>
        <dbReference type="ARBA" id="ARBA00022840"/>
    </source>
</evidence>
<gene>
    <name evidence="8" type="ORF">H5410_048653</name>
</gene>
<dbReference type="GO" id="GO:0006952">
    <property type="term" value="P:defense response"/>
    <property type="evidence" value="ECO:0007669"/>
    <property type="project" value="UniProtKB-KW"/>
</dbReference>
<evidence type="ECO:0000313" key="9">
    <source>
        <dbReference type="Proteomes" id="UP000824120"/>
    </source>
</evidence>
<dbReference type="OrthoDB" id="4325201at2759"/>
<keyword evidence="6" id="KW-0067">ATP-binding</keyword>
<keyword evidence="5" id="KW-0611">Plant defense</keyword>
<comment type="caution">
    <text evidence="8">The sequence shown here is derived from an EMBL/GenBank/DDBJ whole genome shotgun (WGS) entry which is preliminary data.</text>
</comment>
<evidence type="ECO:0000256" key="1">
    <source>
        <dbReference type="ARBA" id="ARBA00008894"/>
    </source>
</evidence>
<sequence>MVEAEIAKAILKIIEQAISKVIEQAIFLYGVDEQVRELVTELERMRAFLKDVDTRKKIEERVRNWADQIRGLAQDAEGTVEKFAADVKQRSNREDTAYCLCTSLSDLVREIVTRYKVGWDIEKINKRLKNFKESLTTYGIVLPDINEGETSSTREVTLQCGVERLGGSRVIGVERWGGSGARHWNYRPKGLHLSFATTNNSITPSLNHSITPSLHHLVTIFC</sequence>
<name>A0A9J5XIT6_SOLCO</name>
<dbReference type="PANTHER" id="PTHR19338">
    <property type="entry name" value="TRANSLOCASE OF INNER MITOCHONDRIAL MEMBRANE 13 HOMOLOG"/>
    <property type="match status" value="1"/>
</dbReference>
<dbReference type="Proteomes" id="UP000824120">
    <property type="component" value="Chromosome 9"/>
</dbReference>
<keyword evidence="2" id="KW-0433">Leucine-rich repeat</keyword>
<evidence type="ECO:0000256" key="4">
    <source>
        <dbReference type="ARBA" id="ARBA00022741"/>
    </source>
</evidence>
<comment type="similarity">
    <text evidence="1">Belongs to the disease resistance NB-LRR family.</text>
</comment>
<dbReference type="GO" id="GO:0005524">
    <property type="term" value="F:ATP binding"/>
    <property type="evidence" value="ECO:0007669"/>
    <property type="project" value="UniProtKB-KW"/>
</dbReference>
<dbReference type="EMBL" id="JACXVP010000009">
    <property type="protein sequence ID" value="KAG5588219.1"/>
    <property type="molecule type" value="Genomic_DNA"/>
</dbReference>